<protein>
    <recommendedName>
        <fullName evidence="1">NACHT domain-containing protein</fullName>
    </recommendedName>
</protein>
<dbReference type="Gene3D" id="3.40.50.300">
    <property type="entry name" value="P-loop containing nucleotide triphosphate hydrolases"/>
    <property type="match status" value="1"/>
</dbReference>
<dbReference type="Pfam" id="PF12770">
    <property type="entry name" value="CHAT"/>
    <property type="match status" value="1"/>
</dbReference>
<evidence type="ECO:0000259" key="1">
    <source>
        <dbReference type="PROSITE" id="PS50837"/>
    </source>
</evidence>
<gene>
    <name evidence="2" type="ORF">NIES37_38190</name>
</gene>
<evidence type="ECO:0000313" key="3">
    <source>
        <dbReference type="Proteomes" id="UP000218785"/>
    </source>
</evidence>
<dbReference type="EMBL" id="AP018248">
    <property type="protein sequence ID" value="BAY99836.1"/>
    <property type="molecule type" value="Genomic_DNA"/>
</dbReference>
<dbReference type="SUPFAM" id="SSF52540">
    <property type="entry name" value="P-loop containing nucleoside triphosphate hydrolases"/>
    <property type="match status" value="1"/>
</dbReference>
<dbReference type="Proteomes" id="UP000218785">
    <property type="component" value="Chromosome"/>
</dbReference>
<name>A0A1Z4N286_9CYAN</name>
<dbReference type="InterPro" id="IPR007111">
    <property type="entry name" value="NACHT_NTPase"/>
</dbReference>
<keyword evidence="3" id="KW-1185">Reference proteome</keyword>
<dbReference type="KEGG" id="ttq:NIES37_38190"/>
<dbReference type="RefSeq" id="WP_096578269.1">
    <property type="nucleotide sequence ID" value="NZ_CAWNJS010000001.1"/>
</dbReference>
<reference evidence="2 3" key="1">
    <citation type="submission" date="2017-06" db="EMBL/GenBank/DDBJ databases">
        <title>Genome sequencing of cyanobaciteial culture collection at National Institute for Environmental Studies (NIES).</title>
        <authorList>
            <person name="Hirose Y."/>
            <person name="Shimura Y."/>
            <person name="Fujisawa T."/>
            <person name="Nakamura Y."/>
            <person name="Kawachi M."/>
        </authorList>
    </citation>
    <scope>NUCLEOTIDE SEQUENCE [LARGE SCALE GENOMIC DNA]</scope>
    <source>
        <strain evidence="2 3">NIES-37</strain>
    </source>
</reference>
<dbReference type="InterPro" id="IPR027417">
    <property type="entry name" value="P-loop_NTPase"/>
</dbReference>
<organism evidence="2 3">
    <name type="scientific">Tolypothrix tenuis PCC 7101</name>
    <dbReference type="NCBI Taxonomy" id="231146"/>
    <lineage>
        <taxon>Bacteria</taxon>
        <taxon>Bacillati</taxon>
        <taxon>Cyanobacteriota</taxon>
        <taxon>Cyanophyceae</taxon>
        <taxon>Nostocales</taxon>
        <taxon>Tolypothrichaceae</taxon>
        <taxon>Tolypothrix</taxon>
    </lineage>
</organism>
<dbReference type="PROSITE" id="PS50837">
    <property type="entry name" value="NACHT"/>
    <property type="match status" value="1"/>
</dbReference>
<evidence type="ECO:0000313" key="2">
    <source>
        <dbReference type="EMBL" id="BAY99836.1"/>
    </source>
</evidence>
<dbReference type="InterPro" id="IPR024983">
    <property type="entry name" value="CHAT_dom"/>
</dbReference>
<dbReference type="AlphaFoldDB" id="A0A1Z4N286"/>
<feature type="domain" description="NACHT" evidence="1">
    <location>
        <begin position="452"/>
        <end position="570"/>
    </location>
</feature>
<dbReference type="Pfam" id="PF05729">
    <property type="entry name" value="NACHT"/>
    <property type="match status" value="1"/>
</dbReference>
<proteinExistence type="predicted"/>
<sequence>MGKVVSFELEGDLEQGFDVTAQIGLENTAPFVKFKGKLPANPSIFQKYTTWQQAFNSIRFARGSKVKHRKGKVGCNTLALEFTENFNAWLNSSNQEWQKVMVALKKHLRSNDEVRVIIQTSSLEAQRLPWHLWDWFSRYTPKAEVAISLPEFEESQTLTSVPKDVVNILVILGHTVTLDASDLAVHLDCREIEQLPGVETVILDAQVEELSLERVQQVLRSQPWDILFFAGHSHTHEETGYLHLTDKLKIRLDDLKDGLTDAISHGLKLAIFNSCDGLGLARQMATLHIPQVIVMRENLPDEVAPHFLRCFLKAYSRGKSLYTSVRTARQVLADDWDQKYPGIGWLPVIGQNPAELPIAWYELRQGFRSQKRRRQRPDDENALLDKVRTYWVEGVLEKSLHGRLRIELGLEERLDAIAHPWSMVWETPEQLRKYLAPGTRAIDVLNEMGKGGTLLLLGEPGSGKTTTLLELAEDLITHADQDNTLPIPIIFNLSNWKGRRQTFIDWLVQELNEKYRVSKALSLQWINAEKLKLMLDGLDEVRSDLRDSCIQAINQFIQQYGKTELVVCSRVQDYEALKSRLQFQGAIYVQPLTDQQIEDYL</sequence>
<accession>A0A1Z4N286</accession>